<dbReference type="InterPro" id="IPR003593">
    <property type="entry name" value="AAA+_ATPase"/>
</dbReference>
<evidence type="ECO:0000256" key="1">
    <source>
        <dbReference type="ARBA" id="ARBA00022448"/>
    </source>
</evidence>
<evidence type="ECO:0000256" key="7">
    <source>
        <dbReference type="ARBA" id="ARBA00023065"/>
    </source>
</evidence>
<dbReference type="InterPro" id="IPR013611">
    <property type="entry name" value="Transp-assoc_OB_typ2"/>
</dbReference>
<dbReference type="PROSITE" id="PS00211">
    <property type="entry name" value="ABC_TRANSPORTER_1"/>
    <property type="match status" value="1"/>
</dbReference>
<keyword evidence="1" id="KW-0813">Transport</keyword>
<proteinExistence type="predicted"/>
<dbReference type="SMART" id="SM00382">
    <property type="entry name" value="AAA"/>
    <property type="match status" value="1"/>
</dbReference>
<dbReference type="PANTHER" id="PTHR42781">
    <property type="entry name" value="SPERMIDINE/PUTRESCINE IMPORT ATP-BINDING PROTEIN POTA"/>
    <property type="match status" value="1"/>
</dbReference>
<dbReference type="InterPro" id="IPR027417">
    <property type="entry name" value="P-loop_NTPase"/>
</dbReference>
<keyword evidence="6" id="KW-0408">Iron</keyword>
<protein>
    <submittedName>
        <fullName evidence="10">ABC transporter ATP-binding protein</fullName>
    </submittedName>
</protein>
<dbReference type="InterPro" id="IPR015853">
    <property type="entry name" value="ABC_transpr_FbpC"/>
</dbReference>
<keyword evidence="2" id="KW-1003">Cell membrane</keyword>
<dbReference type="Proteomes" id="UP001183202">
    <property type="component" value="Unassembled WGS sequence"/>
</dbReference>
<dbReference type="Gene3D" id="3.40.50.300">
    <property type="entry name" value="P-loop containing nucleotide triphosphate hydrolases"/>
    <property type="match status" value="1"/>
</dbReference>
<evidence type="ECO:0000256" key="8">
    <source>
        <dbReference type="ARBA" id="ARBA00023136"/>
    </source>
</evidence>
<dbReference type="InterPro" id="IPR003439">
    <property type="entry name" value="ABC_transporter-like_ATP-bd"/>
</dbReference>
<dbReference type="InterPro" id="IPR050093">
    <property type="entry name" value="ABC_SmlMolc_Importer"/>
</dbReference>
<evidence type="ECO:0000313" key="11">
    <source>
        <dbReference type="Proteomes" id="UP001183202"/>
    </source>
</evidence>
<dbReference type="PROSITE" id="PS50893">
    <property type="entry name" value="ABC_TRANSPORTER_2"/>
    <property type="match status" value="1"/>
</dbReference>
<dbReference type="SUPFAM" id="SSF50331">
    <property type="entry name" value="MOP-like"/>
    <property type="match status" value="1"/>
</dbReference>
<dbReference type="InterPro" id="IPR008995">
    <property type="entry name" value="Mo/tungstate-bd_C_term_dom"/>
</dbReference>
<keyword evidence="11" id="KW-1185">Reference proteome</keyword>
<evidence type="ECO:0000256" key="3">
    <source>
        <dbReference type="ARBA" id="ARBA00022496"/>
    </source>
</evidence>
<keyword evidence="7" id="KW-0406">Ion transport</keyword>
<dbReference type="SUPFAM" id="SSF52540">
    <property type="entry name" value="P-loop containing nucleoside triphosphate hydrolases"/>
    <property type="match status" value="1"/>
</dbReference>
<accession>A0ABU2N5T4</accession>
<keyword evidence="3" id="KW-0410">Iron transport</keyword>
<evidence type="ECO:0000256" key="4">
    <source>
        <dbReference type="ARBA" id="ARBA00022741"/>
    </source>
</evidence>
<dbReference type="Pfam" id="PF08402">
    <property type="entry name" value="TOBE_2"/>
    <property type="match status" value="1"/>
</dbReference>
<reference evidence="11" key="1">
    <citation type="submission" date="2023-07" db="EMBL/GenBank/DDBJ databases">
        <title>30 novel species of actinomycetes from the DSMZ collection.</title>
        <authorList>
            <person name="Nouioui I."/>
        </authorList>
    </citation>
    <scope>NUCLEOTIDE SEQUENCE [LARGE SCALE GENOMIC DNA]</scope>
    <source>
        <strain evidence="11">DSM 45834</strain>
    </source>
</reference>
<dbReference type="CDD" id="cd03259">
    <property type="entry name" value="ABC_Carb_Solutes_like"/>
    <property type="match status" value="1"/>
</dbReference>
<keyword evidence="4" id="KW-0547">Nucleotide-binding</keyword>
<name>A0ABU2N5T4_9PSEU</name>
<keyword evidence="8" id="KW-0472">Membrane</keyword>
<dbReference type="EMBL" id="JAVREJ010000003">
    <property type="protein sequence ID" value="MDT0349292.1"/>
    <property type="molecule type" value="Genomic_DNA"/>
</dbReference>
<feature type="domain" description="ABC transporter" evidence="9">
    <location>
        <begin position="6"/>
        <end position="232"/>
    </location>
</feature>
<evidence type="ECO:0000256" key="2">
    <source>
        <dbReference type="ARBA" id="ARBA00022475"/>
    </source>
</evidence>
<dbReference type="RefSeq" id="WP_311555289.1">
    <property type="nucleotide sequence ID" value="NZ_JAVREJ010000003.1"/>
</dbReference>
<dbReference type="GO" id="GO:0005524">
    <property type="term" value="F:ATP binding"/>
    <property type="evidence" value="ECO:0007669"/>
    <property type="project" value="UniProtKB-KW"/>
</dbReference>
<comment type="caution">
    <text evidence="10">The sequence shown here is derived from an EMBL/GenBank/DDBJ whole genome shotgun (WGS) entry which is preliminary data.</text>
</comment>
<gene>
    <name evidence="10" type="ORF">RM445_07105</name>
</gene>
<keyword evidence="5 10" id="KW-0067">ATP-binding</keyword>
<sequence length="350" mass="36776">MPAPAIDAVDLTKRFGRTAAVDAADLRVEAGELVALLGPSGSGKTTLLRLLAGFEVPDAGRVAIGGRPVAGEGVWCEPDRRRIGMVFQDGALFPHLTVADNLAFGRPRQGRAGECLELVGLAARASAYPHELSGGERQRIALARALAADPAVVLLDEPFTALDEALRVELREEVALILRAAGASALLVTHSQQEALSLADVVVVMREGRVVQVGPPEQVYGAPADRWVAEFLGDADVVEGHAVDGTAETELGRFAAPGLRGAVEIVLRPERVALGPEGRNVDGVPGRVVRRSYFGHDQLVQVELASGTRLRARTEGSLPWRPGDAVRVRVTGPVVVLAGGEVPEPAAESA</sequence>
<evidence type="ECO:0000313" key="10">
    <source>
        <dbReference type="EMBL" id="MDT0349292.1"/>
    </source>
</evidence>
<evidence type="ECO:0000256" key="6">
    <source>
        <dbReference type="ARBA" id="ARBA00023004"/>
    </source>
</evidence>
<evidence type="ECO:0000256" key="5">
    <source>
        <dbReference type="ARBA" id="ARBA00022840"/>
    </source>
</evidence>
<dbReference type="PANTHER" id="PTHR42781:SF4">
    <property type="entry name" value="SPERMIDINE_PUTRESCINE IMPORT ATP-BINDING PROTEIN POTA"/>
    <property type="match status" value="1"/>
</dbReference>
<dbReference type="InterPro" id="IPR017871">
    <property type="entry name" value="ABC_transporter-like_CS"/>
</dbReference>
<dbReference type="Pfam" id="PF00005">
    <property type="entry name" value="ABC_tran"/>
    <property type="match status" value="1"/>
</dbReference>
<organism evidence="10 11">
    <name type="scientific">Pseudonocardia charpentierae</name>
    <dbReference type="NCBI Taxonomy" id="3075545"/>
    <lineage>
        <taxon>Bacteria</taxon>
        <taxon>Bacillati</taxon>
        <taxon>Actinomycetota</taxon>
        <taxon>Actinomycetes</taxon>
        <taxon>Pseudonocardiales</taxon>
        <taxon>Pseudonocardiaceae</taxon>
        <taxon>Pseudonocardia</taxon>
    </lineage>
</organism>
<evidence type="ECO:0000259" key="9">
    <source>
        <dbReference type="PROSITE" id="PS50893"/>
    </source>
</evidence>